<reference evidence="2 3" key="1">
    <citation type="journal article" date="2015" name="Proc. Natl. Acad. Sci. U.S.A.">
        <title>The resurrection genome of Boea hygrometrica: A blueprint for survival of dehydration.</title>
        <authorList>
            <person name="Xiao L."/>
            <person name="Yang G."/>
            <person name="Zhang L."/>
            <person name="Yang X."/>
            <person name="Zhao S."/>
            <person name="Ji Z."/>
            <person name="Zhou Q."/>
            <person name="Hu M."/>
            <person name="Wang Y."/>
            <person name="Chen M."/>
            <person name="Xu Y."/>
            <person name="Jin H."/>
            <person name="Xiao X."/>
            <person name="Hu G."/>
            <person name="Bao F."/>
            <person name="Hu Y."/>
            <person name="Wan P."/>
            <person name="Li L."/>
            <person name="Deng X."/>
            <person name="Kuang T."/>
            <person name="Xiang C."/>
            <person name="Zhu J.K."/>
            <person name="Oliver M.J."/>
            <person name="He Y."/>
        </authorList>
    </citation>
    <scope>NUCLEOTIDE SEQUENCE [LARGE SCALE GENOMIC DNA]</scope>
    <source>
        <strain evidence="3">cv. XS01</strain>
    </source>
</reference>
<sequence length="136" mass="15684">MTTTRSEAKWDALERLVITSQENVTKMQEDMNAMKANLLTMNKNLSNLADLKILVEKMICSKGEDPPERGDNYSPEELEETLGGPHKIHRGEDYEDLWIAMRRFEIPAFDGNDPVGWLGKTEQYFEIHGTPTYHRL</sequence>
<organism evidence="2 3">
    <name type="scientific">Dorcoceras hygrometricum</name>
    <dbReference type="NCBI Taxonomy" id="472368"/>
    <lineage>
        <taxon>Eukaryota</taxon>
        <taxon>Viridiplantae</taxon>
        <taxon>Streptophyta</taxon>
        <taxon>Embryophyta</taxon>
        <taxon>Tracheophyta</taxon>
        <taxon>Spermatophyta</taxon>
        <taxon>Magnoliopsida</taxon>
        <taxon>eudicotyledons</taxon>
        <taxon>Gunneridae</taxon>
        <taxon>Pentapetalae</taxon>
        <taxon>asterids</taxon>
        <taxon>lamiids</taxon>
        <taxon>Lamiales</taxon>
        <taxon>Gesneriaceae</taxon>
        <taxon>Didymocarpoideae</taxon>
        <taxon>Trichosporeae</taxon>
        <taxon>Loxocarpinae</taxon>
        <taxon>Dorcoceras</taxon>
    </lineage>
</organism>
<protein>
    <submittedName>
        <fullName evidence="2">Uncharacterized protein</fullName>
    </submittedName>
</protein>
<accession>A0A2Z6ZXJ9</accession>
<gene>
    <name evidence="2" type="ORF">F511_44666</name>
</gene>
<proteinExistence type="predicted"/>
<feature type="region of interest" description="Disordered" evidence="1">
    <location>
        <begin position="63"/>
        <end position="87"/>
    </location>
</feature>
<dbReference type="AlphaFoldDB" id="A0A2Z6ZXJ9"/>
<dbReference type="Proteomes" id="UP000250235">
    <property type="component" value="Unassembled WGS sequence"/>
</dbReference>
<name>A0A2Z6ZXJ9_9LAMI</name>
<evidence type="ECO:0000313" key="3">
    <source>
        <dbReference type="Proteomes" id="UP000250235"/>
    </source>
</evidence>
<dbReference type="OrthoDB" id="1822686at2759"/>
<keyword evidence="3" id="KW-1185">Reference proteome</keyword>
<dbReference type="EMBL" id="KV023200">
    <property type="protein sequence ID" value="KZV13984.1"/>
    <property type="molecule type" value="Genomic_DNA"/>
</dbReference>
<evidence type="ECO:0000256" key="1">
    <source>
        <dbReference type="SAM" id="MobiDB-lite"/>
    </source>
</evidence>
<evidence type="ECO:0000313" key="2">
    <source>
        <dbReference type="EMBL" id="KZV13984.1"/>
    </source>
</evidence>